<evidence type="ECO:0000256" key="4">
    <source>
        <dbReference type="ARBA" id="ARBA00022842"/>
    </source>
</evidence>
<dbReference type="AlphaFoldDB" id="A0A7N2R1D2"/>
<proteinExistence type="predicted"/>
<dbReference type="GO" id="GO:0046872">
    <property type="term" value="F:metal ion binding"/>
    <property type="evidence" value="ECO:0007669"/>
    <property type="project" value="UniProtKB-KW"/>
</dbReference>
<dbReference type="InParanoid" id="A0A7N2R1D2"/>
<organism evidence="5 6">
    <name type="scientific">Quercus lobata</name>
    <name type="common">Valley oak</name>
    <dbReference type="NCBI Taxonomy" id="97700"/>
    <lineage>
        <taxon>Eukaryota</taxon>
        <taxon>Viridiplantae</taxon>
        <taxon>Streptophyta</taxon>
        <taxon>Embryophyta</taxon>
        <taxon>Tracheophyta</taxon>
        <taxon>Spermatophyta</taxon>
        <taxon>Magnoliopsida</taxon>
        <taxon>eudicotyledons</taxon>
        <taxon>Gunneridae</taxon>
        <taxon>Pentapetalae</taxon>
        <taxon>rosids</taxon>
        <taxon>fabids</taxon>
        <taxon>Fagales</taxon>
        <taxon>Fagaceae</taxon>
        <taxon>Quercus</taxon>
    </lineage>
</organism>
<evidence type="ECO:0000313" key="6">
    <source>
        <dbReference type="Proteomes" id="UP000594261"/>
    </source>
</evidence>
<dbReference type="InterPro" id="IPR042086">
    <property type="entry name" value="MeTrfase_capping"/>
</dbReference>
<evidence type="ECO:0000313" key="5">
    <source>
        <dbReference type="EnsemblPlants" id="QL03p037387:mrna"/>
    </source>
</evidence>
<dbReference type="Gramene" id="QL03p037387:mrna">
    <property type="protein sequence ID" value="QL03p037387:mrna"/>
    <property type="gene ID" value="QL03p037387"/>
</dbReference>
<dbReference type="PANTHER" id="PTHR31009">
    <property type="entry name" value="S-ADENOSYL-L-METHIONINE:CARBOXYL METHYLTRANSFERASE FAMILY PROTEIN"/>
    <property type="match status" value="1"/>
</dbReference>
<dbReference type="FunFam" id="3.40.50.150:FF:000103">
    <property type="entry name" value="SABATH methyltransferase 1"/>
    <property type="match status" value="1"/>
</dbReference>
<evidence type="ECO:0000256" key="2">
    <source>
        <dbReference type="ARBA" id="ARBA00022679"/>
    </source>
</evidence>
<dbReference type="GO" id="GO:0008168">
    <property type="term" value="F:methyltransferase activity"/>
    <property type="evidence" value="ECO:0007669"/>
    <property type="project" value="UniProtKB-KW"/>
</dbReference>
<evidence type="ECO:0008006" key="7">
    <source>
        <dbReference type="Google" id="ProtNLM"/>
    </source>
</evidence>
<dbReference type="Gene3D" id="1.10.1200.270">
    <property type="entry name" value="Methyltransferase, alpha-helical capping domain"/>
    <property type="match status" value="2"/>
</dbReference>
<dbReference type="Pfam" id="PF03492">
    <property type="entry name" value="Methyltransf_7"/>
    <property type="match status" value="2"/>
</dbReference>
<dbReference type="OMA" id="YSEDMEC"/>
<keyword evidence="3" id="KW-0479">Metal-binding</keyword>
<dbReference type="SUPFAM" id="SSF53335">
    <property type="entry name" value="S-adenosyl-L-methionine-dependent methyltransferases"/>
    <property type="match status" value="1"/>
</dbReference>
<keyword evidence="6" id="KW-1185">Reference proteome</keyword>
<reference evidence="5 6" key="1">
    <citation type="journal article" date="2016" name="G3 (Bethesda)">
        <title>First Draft Assembly and Annotation of the Genome of a California Endemic Oak Quercus lobata Nee (Fagaceae).</title>
        <authorList>
            <person name="Sork V.L."/>
            <person name="Fitz-Gibbon S.T."/>
            <person name="Puiu D."/>
            <person name="Crepeau M."/>
            <person name="Gugger P.F."/>
            <person name="Sherman R."/>
            <person name="Stevens K."/>
            <person name="Langley C.H."/>
            <person name="Pellegrini M."/>
            <person name="Salzberg S.L."/>
        </authorList>
    </citation>
    <scope>NUCLEOTIDE SEQUENCE [LARGE SCALE GENOMIC DNA]</scope>
    <source>
        <strain evidence="5 6">cv. SW786</strain>
    </source>
</reference>
<evidence type="ECO:0000256" key="1">
    <source>
        <dbReference type="ARBA" id="ARBA00022603"/>
    </source>
</evidence>
<keyword evidence="4" id="KW-0460">Magnesium</keyword>
<reference evidence="5" key="2">
    <citation type="submission" date="2021-01" db="UniProtKB">
        <authorList>
            <consortium name="EnsemblPlants"/>
        </authorList>
    </citation>
    <scope>IDENTIFICATION</scope>
</reference>
<dbReference type="EnsemblPlants" id="QL03p037387:mrna">
    <property type="protein sequence ID" value="QL03p037387:mrna"/>
    <property type="gene ID" value="QL03p037387"/>
</dbReference>
<sequence length="331" mass="36931">MSNNTDTVPESYPMNSGDGTNSYTKNSYFQRAATNVVKAKIDDVIAEKLDVKKNSSTSESTFRLADLGCSVGPNTFLTMQNIIDVVQQKYQSQGLASHMPEFQVFFNDHVSNDFNTLFASLPPRRSFFATGVPGSFHDWLFPESSLHFVYSSYALQWLSKLPEELLNKNSAAWNKGRVHYASGLMVLIIPGIPNGIHRSSAPTGMIFDFLGLCLIDMAKEGLIIEAQVNTFNLPVYVASPKEMTQLVETNGCFNIERMEITQPGARVDGLSGQALTKHLRAGLEGIISKHFGTKIIDELFDRFSKKQQESFNLLESKYNVGTQLFMVLKRI</sequence>
<dbReference type="InterPro" id="IPR005299">
    <property type="entry name" value="MeTrfase_7"/>
</dbReference>
<dbReference type="GO" id="GO:0032259">
    <property type="term" value="P:methylation"/>
    <property type="evidence" value="ECO:0007669"/>
    <property type="project" value="UniProtKB-KW"/>
</dbReference>
<dbReference type="InterPro" id="IPR029063">
    <property type="entry name" value="SAM-dependent_MTases_sf"/>
</dbReference>
<keyword evidence="1" id="KW-0489">Methyltransferase</keyword>
<dbReference type="EMBL" id="LRBV02000003">
    <property type="status" value="NOT_ANNOTATED_CDS"/>
    <property type="molecule type" value="Genomic_DNA"/>
</dbReference>
<keyword evidence="2" id="KW-0808">Transferase</keyword>
<dbReference type="FunCoup" id="A0A7N2R1D2">
    <property type="interactions" value="97"/>
</dbReference>
<accession>A0A7N2R1D2</accession>
<evidence type="ECO:0000256" key="3">
    <source>
        <dbReference type="ARBA" id="ARBA00022723"/>
    </source>
</evidence>
<protein>
    <recommendedName>
        <fullName evidence="7">S-adenosylmethionine-dependent methyltransferase</fullName>
    </recommendedName>
</protein>
<dbReference type="Proteomes" id="UP000594261">
    <property type="component" value="Chromosome 3"/>
</dbReference>
<name>A0A7N2R1D2_QUELO</name>
<dbReference type="Gene3D" id="3.40.50.150">
    <property type="entry name" value="Vaccinia Virus protein VP39"/>
    <property type="match status" value="2"/>
</dbReference>